<sequence length="71" mass="8553">MPFRGCVPFETLRPDFRDLVSFMETEPLIYIWGLKPAERFIWQMLSLICFLLKWQAAVMQRRLMSRNLIMA</sequence>
<dbReference type="RefSeq" id="WP_306838944.1">
    <property type="nucleotide sequence ID" value="NZ_JAUSRF010000020.1"/>
</dbReference>
<reference evidence="1 2" key="1">
    <citation type="submission" date="2023-07" db="EMBL/GenBank/DDBJ databases">
        <title>Sorghum-associated microbial communities from plants grown in Nebraska, USA.</title>
        <authorList>
            <person name="Schachtman D."/>
        </authorList>
    </citation>
    <scope>NUCLEOTIDE SEQUENCE [LARGE SCALE GENOMIC DNA]</scope>
    <source>
        <strain evidence="1 2">DS1307</strain>
    </source>
</reference>
<protein>
    <recommendedName>
        <fullName evidence="3">Transposase</fullName>
    </recommendedName>
</protein>
<evidence type="ECO:0000313" key="2">
    <source>
        <dbReference type="Proteomes" id="UP001241472"/>
    </source>
</evidence>
<dbReference type="EMBL" id="JAUSRF010000020">
    <property type="protein sequence ID" value="MDP9839872.1"/>
    <property type="molecule type" value="Genomic_DNA"/>
</dbReference>
<gene>
    <name evidence="1" type="ORF">J2T09_004652</name>
</gene>
<dbReference type="Proteomes" id="UP001241472">
    <property type="component" value="Unassembled WGS sequence"/>
</dbReference>
<comment type="caution">
    <text evidence="1">The sequence shown here is derived from an EMBL/GenBank/DDBJ whole genome shotgun (WGS) entry which is preliminary data.</text>
</comment>
<evidence type="ECO:0008006" key="3">
    <source>
        <dbReference type="Google" id="ProtNLM"/>
    </source>
</evidence>
<name>A0ABT9PZK5_9HYPH</name>
<proteinExistence type="predicted"/>
<evidence type="ECO:0000313" key="1">
    <source>
        <dbReference type="EMBL" id="MDP9839872.1"/>
    </source>
</evidence>
<organism evidence="1 2">
    <name type="scientific">Neorhizobium huautlense</name>
    <dbReference type="NCBI Taxonomy" id="67774"/>
    <lineage>
        <taxon>Bacteria</taxon>
        <taxon>Pseudomonadati</taxon>
        <taxon>Pseudomonadota</taxon>
        <taxon>Alphaproteobacteria</taxon>
        <taxon>Hyphomicrobiales</taxon>
        <taxon>Rhizobiaceae</taxon>
        <taxon>Rhizobium/Agrobacterium group</taxon>
        <taxon>Neorhizobium</taxon>
    </lineage>
</organism>
<keyword evidence="2" id="KW-1185">Reference proteome</keyword>
<accession>A0ABT9PZK5</accession>